<keyword evidence="3" id="KW-1185">Reference proteome</keyword>
<reference evidence="2 3" key="1">
    <citation type="submission" date="2018-08" db="EMBL/GenBank/DDBJ databases">
        <title>Hydrogenophaga sp. LA-38 isolated from sludge.</title>
        <authorList>
            <person name="Im W.-T."/>
        </authorList>
    </citation>
    <scope>NUCLEOTIDE SEQUENCE [LARGE SCALE GENOMIC DNA]</scope>
    <source>
        <strain evidence="2 3">LA-38</strain>
    </source>
</reference>
<protein>
    <submittedName>
        <fullName evidence="2">Galactosyldiacylglycerol synthase</fullName>
    </submittedName>
</protein>
<evidence type="ECO:0000313" key="3">
    <source>
        <dbReference type="Proteomes" id="UP000261931"/>
    </source>
</evidence>
<dbReference type="GO" id="GO:0016758">
    <property type="term" value="F:hexosyltransferase activity"/>
    <property type="evidence" value="ECO:0007669"/>
    <property type="project" value="InterPro"/>
</dbReference>
<dbReference type="Pfam" id="PF04101">
    <property type="entry name" value="Glyco_tran_28_C"/>
    <property type="match status" value="1"/>
</dbReference>
<evidence type="ECO:0000313" key="2">
    <source>
        <dbReference type="EMBL" id="RFP80483.1"/>
    </source>
</evidence>
<dbReference type="AlphaFoldDB" id="A0A372EM66"/>
<gene>
    <name evidence="2" type="ORF">DY262_08600</name>
</gene>
<accession>A0A372EM66</accession>
<organism evidence="2 3">
    <name type="scientific">Hydrogenophaga borbori</name>
    <dbReference type="NCBI Taxonomy" id="2294117"/>
    <lineage>
        <taxon>Bacteria</taxon>
        <taxon>Pseudomonadati</taxon>
        <taxon>Pseudomonadota</taxon>
        <taxon>Betaproteobacteria</taxon>
        <taxon>Burkholderiales</taxon>
        <taxon>Comamonadaceae</taxon>
        <taxon>Hydrogenophaga</taxon>
    </lineage>
</organism>
<dbReference type="PANTHER" id="PTHR43025:SF3">
    <property type="entry name" value="MONOGALACTOSYLDIACYLGLYCEROL SYNTHASE 1, CHLOROPLASTIC"/>
    <property type="match status" value="1"/>
</dbReference>
<dbReference type="Gene3D" id="3.40.50.2000">
    <property type="entry name" value="Glycogen Phosphorylase B"/>
    <property type="match status" value="1"/>
</dbReference>
<feature type="domain" description="Glycosyl transferase family 28 C-terminal" evidence="1">
    <location>
        <begin position="238"/>
        <end position="330"/>
    </location>
</feature>
<proteinExistence type="predicted"/>
<dbReference type="PANTHER" id="PTHR43025">
    <property type="entry name" value="MONOGALACTOSYLDIACYLGLYCEROL SYNTHASE"/>
    <property type="match status" value="1"/>
</dbReference>
<sequence>MTQVDLIYFNAGGGHRASALALQGVLNELQLPWTVRLVNLFEVLDPSQSFRRLTGSAPEDWYNRRLARGWTLGMAQELKLLQAVIRLAHPTLVRRLRAHWAATQPDLVVSLIPNFNRALYHSLAQARPGVPYATVLTDLADHPPRFWIERGQPQHFICGTPRARAQALAAGHAPSRVHATSGMILRPGFYGPPVADRAAERARLGLDPHQPTGLVLFGGHGSRAMLGIARRLPDVPLILMCGHNQALARALAGLPARAPRHIVGFTPEVTRYMDLADFFIGKPGPGSVSEALQRGLPVVVSDNAWTMPQERYNATWIREQGVGLVYRRAAGLAPAVDELLADLPAWRERVRGHHNRALYEVPQILAGILRRAPARPRPAGRDAADPAPVVAAR</sequence>
<name>A0A372EM66_9BURK</name>
<dbReference type="InterPro" id="IPR007235">
    <property type="entry name" value="Glyco_trans_28_C"/>
</dbReference>
<dbReference type="InterPro" id="IPR050519">
    <property type="entry name" value="Glycosyltransf_28_UgtP"/>
</dbReference>
<dbReference type="EMBL" id="QVLS01000003">
    <property type="protein sequence ID" value="RFP80483.1"/>
    <property type="molecule type" value="Genomic_DNA"/>
</dbReference>
<dbReference type="SUPFAM" id="SSF53756">
    <property type="entry name" value="UDP-Glycosyltransferase/glycogen phosphorylase"/>
    <property type="match status" value="1"/>
</dbReference>
<evidence type="ECO:0000259" key="1">
    <source>
        <dbReference type="Pfam" id="PF04101"/>
    </source>
</evidence>
<comment type="caution">
    <text evidence="2">The sequence shown here is derived from an EMBL/GenBank/DDBJ whole genome shotgun (WGS) entry which is preliminary data.</text>
</comment>
<dbReference type="RefSeq" id="WP_116958497.1">
    <property type="nucleotide sequence ID" value="NZ_QVLS01000003.1"/>
</dbReference>
<dbReference type="Proteomes" id="UP000261931">
    <property type="component" value="Unassembled WGS sequence"/>
</dbReference>